<evidence type="ECO:0000256" key="1">
    <source>
        <dbReference type="ARBA" id="ARBA00007549"/>
    </source>
</evidence>
<feature type="region of interest" description="Disordered" evidence="3">
    <location>
        <begin position="181"/>
        <end position="208"/>
    </location>
</feature>
<sequence length="818" mass="92339">MGTVCSGLNGKFYYIVVSYALNVFICSIIQRTIRAAVEQHLLDLQTSIDKELGSYESQMLDSQPFQGNSPTQKISGPEDHEDVQSESEAETETLPEVTEEGLPSENSETTLINSLFGRHVPKVPVAWPQESQGSQLSSPVTEESSGMDLDTETLIDAENPNTERQENYTDYEQMDQADVNTCESGDCDLNANTESTDSSSSPQSLTRSIFSDSEQEGNYFFTFKQAHCSLLCYLSLSAHAWSASCPINFPPIDFTCMHLQREGSANFSRWLSLTSTTVHDPVPVFMSWQEETESGEAQLSPLAGRMMPLPLEEDTQPLLARRFLDFGHSQRFLQQDHDATSSTKALSCGRPRRASLTSKDSLKGDTVSQQLTKKLQNLKKKIKQFEEQFEKERNYKPSHAEKAADPKALKWMTDLTKIRKQLKGKSGRVGWGSVMGVEFQIAPGLSLMGPPSYSTGEPSAHCVWPPTLPIIHFHLMPPIRGRQHLLPKGSLRHQAVLQSYRRHSSSSSVPNTPHLTLSRPLNASRQASHFYAKHKAESELTPQTRPRSNTLPKSFGSTLDQSAHEDPVESEARGHRPTREETLELIQHCIQTKRAEEGWPEDVTREERLIVKPLYDRYRLVKQMLTRVSITPIIASPSSKRRNQMLQPIIEGETAHFCGEIEEEEEEEGRGQQENVEMQSESSEIIMDPVAQPSSQQPTQENVLSSGKLNLDLRLSSSNASSIIGRVTAPYMESGNLTPPVSHRPELLEQLWKARAEKKKLRRTIREFEDEFYQQNGRNVQKEDRMPMMDEYKEYKRIKAKLRLLEVLISKQDSSKSI</sequence>
<name>A0ABQ8M1E6_LABRO</name>
<feature type="compositionally biased region" description="Polar residues" evidence="3">
    <location>
        <begin position="672"/>
        <end position="683"/>
    </location>
</feature>
<feature type="transmembrane region" description="Helical" evidence="4">
    <location>
        <begin position="12"/>
        <end position="30"/>
    </location>
</feature>
<protein>
    <submittedName>
        <fullName evidence="6">Protein FAM13B</fullName>
    </submittedName>
</protein>
<proteinExistence type="inferred from homology"/>
<keyword evidence="2" id="KW-0175">Coiled coil</keyword>
<dbReference type="Proteomes" id="UP000830375">
    <property type="component" value="Unassembled WGS sequence"/>
</dbReference>
<dbReference type="PANTHER" id="PTHR15904:SF16">
    <property type="entry name" value="PROTEIN FAM13B"/>
    <property type="match status" value="1"/>
</dbReference>
<dbReference type="InterPro" id="IPR039102">
    <property type="entry name" value="FAM13"/>
</dbReference>
<evidence type="ECO:0000256" key="2">
    <source>
        <dbReference type="SAM" id="Coils"/>
    </source>
</evidence>
<reference evidence="6 7" key="1">
    <citation type="submission" date="2022-01" db="EMBL/GenBank/DDBJ databases">
        <title>A high-quality chromosome-level genome assembly of rohu carp, Labeo rohita.</title>
        <authorList>
            <person name="Arick M.A. II"/>
            <person name="Hsu C.-Y."/>
            <person name="Magbanua Z."/>
            <person name="Pechanova O."/>
            <person name="Grover C."/>
            <person name="Miller E."/>
            <person name="Thrash A."/>
            <person name="Ezzel L."/>
            <person name="Alam S."/>
            <person name="Benzie J."/>
            <person name="Hamilton M."/>
            <person name="Karsi A."/>
            <person name="Lawrence M.L."/>
            <person name="Peterson D.G."/>
        </authorList>
    </citation>
    <scope>NUCLEOTIDE SEQUENCE [LARGE SCALE GENOMIC DNA]</scope>
    <source>
        <strain evidence="7">BAU-BD-2019</strain>
        <tissue evidence="6">Blood</tissue>
    </source>
</reference>
<feature type="region of interest" description="Disordered" evidence="3">
    <location>
        <begin position="532"/>
        <end position="578"/>
    </location>
</feature>
<comment type="caution">
    <text evidence="6">The sequence shown here is derived from an EMBL/GenBank/DDBJ whole genome shotgun (WGS) entry which is preliminary data.</text>
</comment>
<evidence type="ECO:0000313" key="7">
    <source>
        <dbReference type="Proteomes" id="UP000830375"/>
    </source>
</evidence>
<gene>
    <name evidence="6" type="ORF">H4Q32_020718</name>
</gene>
<keyword evidence="7" id="KW-1185">Reference proteome</keyword>
<feature type="compositionally biased region" description="Polar residues" evidence="3">
    <location>
        <begin position="540"/>
        <end position="561"/>
    </location>
</feature>
<feature type="coiled-coil region" evidence="2">
    <location>
        <begin position="368"/>
        <end position="395"/>
    </location>
</feature>
<feature type="compositionally biased region" description="Low complexity" evidence="3">
    <location>
        <begin position="193"/>
        <end position="208"/>
    </location>
</feature>
<dbReference type="InterPro" id="IPR059029">
    <property type="entry name" value="FAM13A_dom"/>
</dbReference>
<feature type="compositionally biased region" description="Acidic residues" evidence="3">
    <location>
        <begin position="79"/>
        <end position="99"/>
    </location>
</feature>
<feature type="region of interest" description="Disordered" evidence="3">
    <location>
        <begin position="498"/>
        <end position="519"/>
    </location>
</feature>
<feature type="compositionally biased region" description="Polar residues" evidence="3">
    <location>
        <begin position="60"/>
        <end position="74"/>
    </location>
</feature>
<organism evidence="6 7">
    <name type="scientific">Labeo rohita</name>
    <name type="common">Indian major carp</name>
    <name type="synonym">Cyprinus rohita</name>
    <dbReference type="NCBI Taxonomy" id="84645"/>
    <lineage>
        <taxon>Eukaryota</taxon>
        <taxon>Metazoa</taxon>
        <taxon>Chordata</taxon>
        <taxon>Craniata</taxon>
        <taxon>Vertebrata</taxon>
        <taxon>Euteleostomi</taxon>
        <taxon>Actinopterygii</taxon>
        <taxon>Neopterygii</taxon>
        <taxon>Teleostei</taxon>
        <taxon>Ostariophysi</taxon>
        <taxon>Cypriniformes</taxon>
        <taxon>Cyprinidae</taxon>
        <taxon>Labeoninae</taxon>
        <taxon>Labeonini</taxon>
        <taxon>Labeo</taxon>
    </lineage>
</organism>
<feature type="compositionally biased region" description="Basic and acidic residues" evidence="3">
    <location>
        <begin position="562"/>
        <end position="578"/>
    </location>
</feature>
<evidence type="ECO:0000259" key="5">
    <source>
        <dbReference type="Pfam" id="PF26116"/>
    </source>
</evidence>
<comment type="similarity">
    <text evidence="1">Belongs to the FAM13 family.</text>
</comment>
<feature type="region of interest" description="Disordered" evidence="3">
    <location>
        <begin position="661"/>
        <end position="683"/>
    </location>
</feature>
<keyword evidence="4" id="KW-0472">Membrane</keyword>
<keyword evidence="4" id="KW-0812">Transmembrane</keyword>
<feature type="compositionally biased region" description="Polar residues" evidence="3">
    <location>
        <begin position="129"/>
        <end position="144"/>
    </location>
</feature>
<feature type="region of interest" description="Disordered" evidence="3">
    <location>
        <begin position="336"/>
        <end position="364"/>
    </location>
</feature>
<dbReference type="PANTHER" id="PTHR15904">
    <property type="entry name" value="FAM13"/>
    <property type="match status" value="1"/>
</dbReference>
<evidence type="ECO:0000313" key="6">
    <source>
        <dbReference type="EMBL" id="KAI2656732.1"/>
    </source>
</evidence>
<feature type="region of interest" description="Disordered" evidence="3">
    <location>
        <begin position="60"/>
        <end position="106"/>
    </location>
</feature>
<dbReference type="Pfam" id="PF26116">
    <property type="entry name" value="FAM13A"/>
    <property type="match status" value="1"/>
</dbReference>
<feature type="compositionally biased region" description="Polar residues" evidence="3">
    <location>
        <begin position="509"/>
        <end position="519"/>
    </location>
</feature>
<accession>A0ABQ8M1E6</accession>
<evidence type="ECO:0000256" key="3">
    <source>
        <dbReference type="SAM" id="MobiDB-lite"/>
    </source>
</evidence>
<feature type="domain" description="FAM13A-like" evidence="5">
    <location>
        <begin position="744"/>
        <end position="812"/>
    </location>
</feature>
<keyword evidence="4" id="KW-1133">Transmembrane helix</keyword>
<dbReference type="EMBL" id="JACTAM010000014">
    <property type="protein sequence ID" value="KAI2656732.1"/>
    <property type="molecule type" value="Genomic_DNA"/>
</dbReference>
<evidence type="ECO:0000256" key="4">
    <source>
        <dbReference type="SAM" id="Phobius"/>
    </source>
</evidence>
<feature type="region of interest" description="Disordered" evidence="3">
    <location>
        <begin position="127"/>
        <end position="168"/>
    </location>
</feature>